<feature type="transmembrane region" description="Helical" evidence="5">
    <location>
        <begin position="227"/>
        <end position="249"/>
    </location>
</feature>
<feature type="transmembrane region" description="Helical" evidence="5">
    <location>
        <begin position="324"/>
        <end position="348"/>
    </location>
</feature>
<keyword evidence="8" id="KW-1185">Reference proteome</keyword>
<feature type="transmembrane region" description="Helical" evidence="5">
    <location>
        <begin position="386"/>
        <end position="406"/>
    </location>
</feature>
<dbReference type="Pfam" id="PF07690">
    <property type="entry name" value="MFS_1"/>
    <property type="match status" value="1"/>
</dbReference>
<evidence type="ECO:0000256" key="1">
    <source>
        <dbReference type="ARBA" id="ARBA00004141"/>
    </source>
</evidence>
<evidence type="ECO:0000256" key="2">
    <source>
        <dbReference type="ARBA" id="ARBA00022692"/>
    </source>
</evidence>
<dbReference type="PANTHER" id="PTHR11662:SF285">
    <property type="entry name" value="HEXURONATE TRANSPORTER"/>
    <property type="match status" value="1"/>
</dbReference>
<organism evidence="7 8">
    <name type="scientific">Acetobacter suratthaniensis</name>
    <dbReference type="NCBI Taxonomy" id="1502841"/>
    <lineage>
        <taxon>Bacteria</taxon>
        <taxon>Pseudomonadati</taxon>
        <taxon>Pseudomonadota</taxon>
        <taxon>Alphaproteobacteria</taxon>
        <taxon>Acetobacterales</taxon>
        <taxon>Acetobacteraceae</taxon>
        <taxon>Acetobacter</taxon>
    </lineage>
</organism>
<evidence type="ECO:0000259" key="6">
    <source>
        <dbReference type="PROSITE" id="PS50850"/>
    </source>
</evidence>
<dbReference type="EMBL" id="JAFVMG010000012">
    <property type="protein sequence ID" value="MBO1328961.1"/>
    <property type="molecule type" value="Genomic_DNA"/>
</dbReference>
<dbReference type="PANTHER" id="PTHR11662">
    <property type="entry name" value="SOLUTE CARRIER FAMILY 17"/>
    <property type="match status" value="1"/>
</dbReference>
<dbReference type="InterPro" id="IPR036259">
    <property type="entry name" value="MFS_trans_sf"/>
</dbReference>
<keyword evidence="4 5" id="KW-0472">Membrane</keyword>
<evidence type="ECO:0000256" key="3">
    <source>
        <dbReference type="ARBA" id="ARBA00022989"/>
    </source>
</evidence>
<dbReference type="SUPFAM" id="SSF103473">
    <property type="entry name" value="MFS general substrate transporter"/>
    <property type="match status" value="1"/>
</dbReference>
<sequence>MLRAPQKERAFPWAAMLLLCLIIVVSTADRQIIALIKPVLDKTFGWSAQDYARISFWTQVASACSLLVSGWLVDRLGSRRVLGVALAGWSLMTILHAVITSVQEFVLVRATLGALEGAGMPSLMKLIATGVPRAERARVIGLVNAVPNVAAVITPVLVGLLLPVIGWKVMVVVLGLTGVVLAGFWWRDQAGPWGATSSDAPDELAQKVVEKTPASTASFTQAGVRRFALVFSLCKVLSDATWWVLLYWLPDILHTHLGLSLRGVGIASGAVYLGAGLGAFAGGLLPGLFQTARRSRERARRLVMGLAALCVVPMLFVYDTKTVFVSLGIFSLTLMAHQVFATNLFALMTEWVPGPLVGRIMGIGAFCGNLGGAGLLWLTGWLPMPVVLGLCSLSYLVAWGLLRVWANPDWLERVFGPSGTHGKDRQGVAVHGRSATHAPVEGLLQAAAHGG</sequence>
<dbReference type="InterPro" id="IPR050382">
    <property type="entry name" value="MFS_Na/Anion_cotransporter"/>
</dbReference>
<protein>
    <submittedName>
        <fullName evidence="7">MFS transporter</fullName>
    </submittedName>
</protein>
<keyword evidence="2 5" id="KW-0812">Transmembrane</keyword>
<feature type="domain" description="Major facilitator superfamily (MFS) profile" evidence="6">
    <location>
        <begin position="15"/>
        <end position="406"/>
    </location>
</feature>
<feature type="transmembrane region" description="Helical" evidence="5">
    <location>
        <begin position="54"/>
        <end position="73"/>
    </location>
</feature>
<feature type="transmembrane region" description="Helical" evidence="5">
    <location>
        <begin position="360"/>
        <end position="380"/>
    </location>
</feature>
<name>A0ABS3LNP0_9PROT</name>
<dbReference type="Gene3D" id="1.20.1250.20">
    <property type="entry name" value="MFS general substrate transporter like domains"/>
    <property type="match status" value="2"/>
</dbReference>
<gene>
    <name evidence="7" type="ORF">J2D75_10820</name>
</gene>
<evidence type="ECO:0000313" key="8">
    <source>
        <dbReference type="Proteomes" id="UP000664399"/>
    </source>
</evidence>
<dbReference type="PROSITE" id="PS50850">
    <property type="entry name" value="MFS"/>
    <property type="match status" value="1"/>
</dbReference>
<dbReference type="Proteomes" id="UP000664399">
    <property type="component" value="Unassembled WGS sequence"/>
</dbReference>
<evidence type="ECO:0000313" key="7">
    <source>
        <dbReference type="EMBL" id="MBO1328961.1"/>
    </source>
</evidence>
<feature type="transmembrane region" description="Helical" evidence="5">
    <location>
        <begin position="105"/>
        <end position="127"/>
    </location>
</feature>
<dbReference type="InterPro" id="IPR011701">
    <property type="entry name" value="MFS"/>
</dbReference>
<proteinExistence type="predicted"/>
<feature type="transmembrane region" description="Helical" evidence="5">
    <location>
        <begin position="139"/>
        <end position="158"/>
    </location>
</feature>
<dbReference type="InterPro" id="IPR020846">
    <property type="entry name" value="MFS_dom"/>
</dbReference>
<reference evidence="7 8" key="1">
    <citation type="submission" date="2021-03" db="EMBL/GenBank/DDBJ databases">
        <title>The complete genome sequence of Acetobacter suratthaniensis TBRC 1719.</title>
        <authorList>
            <person name="Charoenyingcharoen P."/>
            <person name="Yukphan P."/>
        </authorList>
    </citation>
    <scope>NUCLEOTIDE SEQUENCE [LARGE SCALE GENOMIC DNA]</scope>
    <source>
        <strain evidence="7 8">TBRC 1719</strain>
    </source>
</reference>
<feature type="transmembrane region" description="Helical" evidence="5">
    <location>
        <begin position="80"/>
        <end position="99"/>
    </location>
</feature>
<comment type="caution">
    <text evidence="7">The sequence shown here is derived from an EMBL/GenBank/DDBJ whole genome shotgun (WGS) entry which is preliminary data.</text>
</comment>
<feature type="transmembrane region" description="Helical" evidence="5">
    <location>
        <begin position="269"/>
        <end position="289"/>
    </location>
</feature>
<accession>A0ABS3LNP0</accession>
<feature type="transmembrane region" description="Helical" evidence="5">
    <location>
        <begin position="164"/>
        <end position="186"/>
    </location>
</feature>
<evidence type="ECO:0000256" key="4">
    <source>
        <dbReference type="ARBA" id="ARBA00023136"/>
    </source>
</evidence>
<comment type="subcellular location">
    <subcellularLocation>
        <location evidence="1">Membrane</location>
        <topology evidence="1">Multi-pass membrane protein</topology>
    </subcellularLocation>
</comment>
<dbReference type="RefSeq" id="WP_207854838.1">
    <property type="nucleotide sequence ID" value="NZ_JAFVMG010000012.1"/>
</dbReference>
<feature type="transmembrane region" description="Helical" evidence="5">
    <location>
        <begin position="301"/>
        <end position="318"/>
    </location>
</feature>
<keyword evidence="3 5" id="KW-1133">Transmembrane helix</keyword>
<evidence type="ECO:0000256" key="5">
    <source>
        <dbReference type="SAM" id="Phobius"/>
    </source>
</evidence>